<dbReference type="InterPro" id="IPR018553">
    <property type="entry name" value="E2_Ub-conjug_enz"/>
</dbReference>
<feature type="compositionally biased region" description="Polar residues" evidence="1">
    <location>
        <begin position="156"/>
        <end position="165"/>
    </location>
</feature>
<evidence type="ECO:0000313" key="4">
    <source>
        <dbReference type="Proteomes" id="UP000001357"/>
    </source>
</evidence>
<evidence type="ECO:0000259" key="2">
    <source>
        <dbReference type="Pfam" id="PF09418"/>
    </source>
</evidence>
<organism evidence="3 4">
    <name type="scientific">Monosiga brevicollis</name>
    <name type="common">Choanoflagellate</name>
    <dbReference type="NCBI Taxonomy" id="81824"/>
    <lineage>
        <taxon>Eukaryota</taxon>
        <taxon>Choanoflagellata</taxon>
        <taxon>Craspedida</taxon>
        <taxon>Salpingoecidae</taxon>
        <taxon>Monosiga</taxon>
    </lineage>
</organism>
<dbReference type="Proteomes" id="UP000001357">
    <property type="component" value="Unassembled WGS sequence"/>
</dbReference>
<feature type="compositionally biased region" description="Low complexity" evidence="1">
    <location>
        <begin position="1"/>
        <end position="13"/>
    </location>
</feature>
<feature type="domain" description="Non-canonical E2 ubiquitin-conjugating enzyme C-terminal" evidence="2">
    <location>
        <begin position="369"/>
        <end position="432"/>
    </location>
</feature>
<evidence type="ECO:0000256" key="1">
    <source>
        <dbReference type="SAM" id="MobiDB-lite"/>
    </source>
</evidence>
<dbReference type="AlphaFoldDB" id="A9V166"/>
<feature type="compositionally biased region" description="Low complexity" evidence="1">
    <location>
        <begin position="26"/>
        <end position="36"/>
    </location>
</feature>
<reference evidence="3 4" key="1">
    <citation type="journal article" date="2008" name="Nature">
        <title>The genome of the choanoflagellate Monosiga brevicollis and the origin of metazoans.</title>
        <authorList>
            <consortium name="JGI Sequencing"/>
            <person name="King N."/>
            <person name="Westbrook M.J."/>
            <person name="Young S.L."/>
            <person name="Kuo A."/>
            <person name="Abedin M."/>
            <person name="Chapman J."/>
            <person name="Fairclough S."/>
            <person name="Hellsten U."/>
            <person name="Isogai Y."/>
            <person name="Letunic I."/>
            <person name="Marr M."/>
            <person name="Pincus D."/>
            <person name="Putnam N."/>
            <person name="Rokas A."/>
            <person name="Wright K.J."/>
            <person name="Zuzow R."/>
            <person name="Dirks W."/>
            <person name="Good M."/>
            <person name="Goodstein D."/>
            <person name="Lemons D."/>
            <person name="Li W."/>
            <person name="Lyons J.B."/>
            <person name="Morris A."/>
            <person name="Nichols S."/>
            <person name="Richter D.J."/>
            <person name="Salamov A."/>
            <person name="Bork P."/>
            <person name="Lim W.A."/>
            <person name="Manning G."/>
            <person name="Miller W.T."/>
            <person name="McGinnis W."/>
            <person name="Shapiro H."/>
            <person name="Tjian R."/>
            <person name="Grigoriev I.V."/>
            <person name="Rokhsar D."/>
        </authorList>
    </citation>
    <scope>NUCLEOTIDE SEQUENCE [LARGE SCALE GENOMIC DNA]</scope>
    <source>
        <strain evidence="4">MX1 / ATCC 50154</strain>
    </source>
</reference>
<accession>A9V166</accession>
<feature type="compositionally biased region" description="Basic and acidic residues" evidence="1">
    <location>
        <begin position="14"/>
        <end position="25"/>
    </location>
</feature>
<feature type="compositionally biased region" description="Basic and acidic residues" evidence="1">
    <location>
        <begin position="51"/>
        <end position="64"/>
    </location>
</feature>
<dbReference type="Pfam" id="PF09418">
    <property type="entry name" value="DUF2009"/>
    <property type="match status" value="2"/>
</dbReference>
<feature type="compositionally biased region" description="Basic residues" evidence="1">
    <location>
        <begin position="37"/>
        <end position="50"/>
    </location>
</feature>
<proteinExistence type="predicted"/>
<feature type="compositionally biased region" description="Low complexity" evidence="1">
    <location>
        <begin position="221"/>
        <end position="232"/>
    </location>
</feature>
<feature type="compositionally biased region" description="Polar residues" evidence="1">
    <location>
        <begin position="174"/>
        <end position="192"/>
    </location>
</feature>
<feature type="domain" description="Non-canonical E2 ubiquitin-conjugating enzyme C-terminal" evidence="2">
    <location>
        <begin position="457"/>
        <end position="852"/>
    </location>
</feature>
<dbReference type="Pfam" id="PF22586">
    <property type="entry name" value="ANCHR-like_BBOX"/>
    <property type="match status" value="1"/>
</dbReference>
<dbReference type="CDD" id="cd20208">
    <property type="entry name" value="Bbox1_DUF2009"/>
    <property type="match status" value="1"/>
</dbReference>
<dbReference type="InParanoid" id="A9V166"/>
<evidence type="ECO:0000313" key="3">
    <source>
        <dbReference type="EMBL" id="EDQ88877.1"/>
    </source>
</evidence>
<dbReference type="PANTHER" id="PTHR31560">
    <property type="entry name" value="UPF0652 PROTEIN C16A11.03C-RELATED"/>
    <property type="match status" value="1"/>
</dbReference>
<protein>
    <recommendedName>
        <fullName evidence="2">Non-canonical E2 ubiquitin-conjugating enzyme C-terminal domain-containing protein</fullName>
    </recommendedName>
</protein>
<dbReference type="PANTHER" id="PTHR31560:SF0">
    <property type="entry name" value="UPF0652 PROTEIN C22H10.08"/>
    <property type="match status" value="1"/>
</dbReference>
<dbReference type="eggNOG" id="ENOG502QRJJ">
    <property type="taxonomic scope" value="Eukaryota"/>
</dbReference>
<feature type="compositionally biased region" description="Basic and acidic residues" evidence="1">
    <location>
        <begin position="105"/>
        <end position="115"/>
    </location>
</feature>
<dbReference type="KEGG" id="mbr:MONBRDRAFT_32701"/>
<gene>
    <name evidence="3" type="ORF">MONBRDRAFT_32701</name>
</gene>
<dbReference type="RefSeq" id="XP_001746490.1">
    <property type="nucleotide sequence ID" value="XM_001746438.1"/>
</dbReference>
<dbReference type="GeneID" id="5891728"/>
<sequence length="856" mass="96268">MPPISARSWSSSSDKQRLKFHETEASRASAVASASQHSHRHSHTHSRRPSQSHDDSSRGQDREQQAQTLAQVKRWEKKEKKRKKKARRKAEKAEKKQKKHKRHHHDNDDHEEHRHGSASSSHKGQHTKKPKLLGTPICPPDTSATNSWRVYPNPAAMTSQTSQNEPEVPPPANGSGSTPASTRASESSDSGKSATAPPAPPSASSDDEQEPEGPPRPGHKLASLLAADPADAGEPANQDPAADAGNASAQQGHESDEDEDHTPGYCIECEVPLYLALAKVTERPATLECHECQDEYCPQCFQSLHRKGRRAGHSYERKPATVAPRQLVSAAVIHDQAVEGNDQSRKETELDSFQLLQLERNSPEWFVERAKHIPVRLKHQQRSTLRCVLAALAISSYTDVVDQPELNKPARRLRAIATEITSFLTGIALAKSQSHLLSGLPGRQKPDRLLKSYFVHVDIDYDVGVKLTKEQSFARYAEFYAGSLEYVRRYKIMNPELMRTQYGKLIHLLQDFASPEVQDCFEMQPIKDIETVYSWLDSHGVADVLLEKDLKTATMEILPEGKPRHQIQQEIKAKESAQERIARKYAGGSSKFKDDIKWCLYSMSDNNSFLRVNRFPVDRMLGFLRRFFDPENIEKSFDLSIAAGQGSARLTHSHQHQYHYVYQTLALWSKILDDFFRLWHLAEQDLLDPRSYKLVDTGQGHQRQKRAPRIEAAMRAILQQTQAELGTWIGSSVIHLGDNNVPNALIFIDKYTQVAKILGPIAHTLAALPGLAEKRDVQTWIESTYGNVETLQKTICHDFFSKGFDGSGADNFYDAGSCIDGRLTSAWNWCQQLPQKRFYAAFSLAGFTSFDGEFQD</sequence>
<feature type="compositionally biased region" description="Basic residues" evidence="1">
    <location>
        <begin position="79"/>
        <end position="104"/>
    </location>
</feature>
<dbReference type="EMBL" id="CH991553">
    <property type="protein sequence ID" value="EDQ88877.1"/>
    <property type="molecule type" value="Genomic_DNA"/>
</dbReference>
<keyword evidence="4" id="KW-1185">Reference proteome</keyword>
<feature type="region of interest" description="Disordered" evidence="1">
    <location>
        <begin position="1"/>
        <end position="263"/>
    </location>
</feature>
<name>A9V166_MONBE</name>
<dbReference type="InterPro" id="IPR057668">
    <property type="entry name" value="E2_Ub-conjug_enz_C"/>
</dbReference>